<protein>
    <recommendedName>
        <fullName evidence="4">HTH lysR-type domain-containing protein</fullName>
    </recommendedName>
</protein>
<dbReference type="InterPro" id="IPR036388">
    <property type="entry name" value="WH-like_DNA-bd_sf"/>
</dbReference>
<proteinExistence type="inferred from homology"/>
<reference evidence="5 6" key="1">
    <citation type="journal article" date="2015" name="Genome Announc.">
        <title>Expanding the biotechnology potential of lactobacilli through comparative genomics of 213 strains and associated genera.</title>
        <authorList>
            <person name="Sun Z."/>
            <person name="Harris H.M."/>
            <person name="McCann A."/>
            <person name="Guo C."/>
            <person name="Argimon S."/>
            <person name="Zhang W."/>
            <person name="Yang X."/>
            <person name="Jeffery I.B."/>
            <person name="Cooney J.C."/>
            <person name="Kagawa T.F."/>
            <person name="Liu W."/>
            <person name="Song Y."/>
            <person name="Salvetti E."/>
            <person name="Wrobel A."/>
            <person name="Rasinkangas P."/>
            <person name="Parkhill J."/>
            <person name="Rea M.C."/>
            <person name="O'Sullivan O."/>
            <person name="Ritari J."/>
            <person name="Douillard F.P."/>
            <person name="Paul Ross R."/>
            <person name="Yang R."/>
            <person name="Briner A.E."/>
            <person name="Felis G.E."/>
            <person name="de Vos W.M."/>
            <person name="Barrangou R."/>
            <person name="Klaenhammer T.R."/>
            <person name="Caufield P.W."/>
            <person name="Cui Y."/>
            <person name="Zhang H."/>
            <person name="O'Toole P.W."/>
        </authorList>
    </citation>
    <scope>NUCLEOTIDE SEQUENCE [LARGE SCALE GENOMIC DNA]</scope>
    <source>
        <strain evidence="5 6">JCM 17158</strain>
    </source>
</reference>
<comment type="caution">
    <text evidence="5">The sequence shown here is derived from an EMBL/GenBank/DDBJ whole genome shotgun (WGS) entry which is preliminary data.</text>
</comment>
<dbReference type="PANTHER" id="PTHR30126:SF96">
    <property type="entry name" value="TRANSCRIPTIONAL REGULATORY PROTEIN, LYSR FAMILY"/>
    <property type="match status" value="1"/>
</dbReference>
<dbReference type="Pfam" id="PF00126">
    <property type="entry name" value="HTH_1"/>
    <property type="match status" value="1"/>
</dbReference>
<evidence type="ECO:0000313" key="5">
    <source>
        <dbReference type="EMBL" id="KRK73909.1"/>
    </source>
</evidence>
<dbReference type="GO" id="GO:0003700">
    <property type="term" value="F:DNA-binding transcription factor activity"/>
    <property type="evidence" value="ECO:0007669"/>
    <property type="project" value="InterPro"/>
</dbReference>
<dbReference type="PATRIC" id="fig|1291734.4.peg.1789"/>
<dbReference type="PROSITE" id="PS50931">
    <property type="entry name" value="HTH_LYSR"/>
    <property type="match status" value="1"/>
</dbReference>
<dbReference type="AlphaFoldDB" id="A0A0R1JR89"/>
<keyword evidence="6" id="KW-1185">Reference proteome</keyword>
<gene>
    <name evidence="5" type="ORF">FD02_GL001739</name>
</gene>
<comment type="similarity">
    <text evidence="1">Belongs to the LysR transcriptional regulatory family.</text>
</comment>
<dbReference type="EMBL" id="AZDJ01000003">
    <property type="protein sequence ID" value="KRK73909.1"/>
    <property type="molecule type" value="Genomic_DNA"/>
</dbReference>
<organism evidence="5 6">
    <name type="scientific">Lacticaseibacillus nasuensis JCM 17158</name>
    <dbReference type="NCBI Taxonomy" id="1291734"/>
    <lineage>
        <taxon>Bacteria</taxon>
        <taxon>Bacillati</taxon>
        <taxon>Bacillota</taxon>
        <taxon>Bacilli</taxon>
        <taxon>Lactobacillales</taxon>
        <taxon>Lactobacillaceae</taxon>
        <taxon>Lacticaseibacillus</taxon>
    </lineage>
</organism>
<evidence type="ECO:0000259" key="4">
    <source>
        <dbReference type="PROSITE" id="PS50931"/>
    </source>
</evidence>
<keyword evidence="2" id="KW-0805">Transcription regulation</keyword>
<keyword evidence="3" id="KW-0804">Transcription</keyword>
<accession>A0A0R1JR89</accession>
<dbReference type="SUPFAM" id="SSF46785">
    <property type="entry name" value="Winged helix' DNA-binding domain"/>
    <property type="match status" value="1"/>
</dbReference>
<dbReference type="STRING" id="1291734.FD02_GL001739"/>
<sequence>MKADRTLLQILKAVNYSQTISEVADKLYLSQPYISNLLKKTEVTYQARLITRTKPIKLTAAGQAMINGLQAIISEEDRLVTAIDSLATAERPPLTIAVTDPFMSSQVTKLASVYAEANRRPKLEVRLLADNADPEEMRHLDIVIGQKLLESDFMSLDLPVRQLYFFLSSNCLGYQPHQLYQPYSSAIFKSLNQTKYVGLADHSSFQRYVEMSFQKANLSLTTHMLVPTIADALRAVTTTSESTTITTLATAKQVFPKLDFNLIPIPSNFIALDTTINVRRGSNEAVKDLVDFLQGELIATQKRDSARHS</sequence>
<feature type="domain" description="HTH lysR-type" evidence="4">
    <location>
        <begin position="1"/>
        <end position="59"/>
    </location>
</feature>
<name>A0A0R1JR89_9LACO</name>
<dbReference type="Gene3D" id="1.10.10.10">
    <property type="entry name" value="Winged helix-like DNA-binding domain superfamily/Winged helix DNA-binding domain"/>
    <property type="match status" value="1"/>
</dbReference>
<dbReference type="SUPFAM" id="SSF53850">
    <property type="entry name" value="Periplasmic binding protein-like II"/>
    <property type="match status" value="1"/>
</dbReference>
<evidence type="ECO:0000256" key="1">
    <source>
        <dbReference type="ARBA" id="ARBA00009437"/>
    </source>
</evidence>
<dbReference type="RefSeq" id="WP_054721298.1">
    <property type="nucleotide sequence ID" value="NZ_AZDJ01000003.1"/>
</dbReference>
<evidence type="ECO:0000256" key="3">
    <source>
        <dbReference type="ARBA" id="ARBA00023163"/>
    </source>
</evidence>
<evidence type="ECO:0000313" key="6">
    <source>
        <dbReference type="Proteomes" id="UP000051804"/>
    </source>
</evidence>
<dbReference type="Proteomes" id="UP000051804">
    <property type="component" value="Unassembled WGS sequence"/>
</dbReference>
<evidence type="ECO:0000256" key="2">
    <source>
        <dbReference type="ARBA" id="ARBA00023015"/>
    </source>
</evidence>
<dbReference type="InterPro" id="IPR000847">
    <property type="entry name" value="LysR_HTH_N"/>
</dbReference>
<dbReference type="PANTHER" id="PTHR30126">
    <property type="entry name" value="HTH-TYPE TRANSCRIPTIONAL REGULATOR"/>
    <property type="match status" value="1"/>
</dbReference>
<dbReference type="InterPro" id="IPR036390">
    <property type="entry name" value="WH_DNA-bd_sf"/>
</dbReference>
<dbReference type="OrthoDB" id="9778774at2"/>